<dbReference type="Gene3D" id="3.30.1390.20">
    <property type="entry name" value="Ribosomal protein L30, ferredoxin-like fold domain"/>
    <property type="match status" value="1"/>
</dbReference>
<evidence type="ECO:0000259" key="2">
    <source>
        <dbReference type="Pfam" id="PF00327"/>
    </source>
</evidence>
<comment type="caution">
    <text evidence="3">The sequence shown here is derived from an EMBL/GenBank/DDBJ whole genome shotgun (WGS) entry which is preliminary data.</text>
</comment>
<comment type="similarity">
    <text evidence="1">Belongs to the universal ribosomal protein uL30 family.</text>
</comment>
<dbReference type="GO" id="GO:0003723">
    <property type="term" value="F:RNA binding"/>
    <property type="evidence" value="ECO:0007669"/>
    <property type="project" value="TreeGrafter"/>
</dbReference>
<proteinExistence type="inferred from homology"/>
<dbReference type="PANTHER" id="PTHR11524:SF16">
    <property type="entry name" value="LARGE RIBOSOMAL SUBUNIT PROTEIN UL30"/>
    <property type="match status" value="1"/>
</dbReference>
<dbReference type="GO" id="GO:0003735">
    <property type="term" value="F:structural constituent of ribosome"/>
    <property type="evidence" value="ECO:0007669"/>
    <property type="project" value="TreeGrafter"/>
</dbReference>
<organism evidence="3">
    <name type="scientific">marine sediment metagenome</name>
    <dbReference type="NCBI Taxonomy" id="412755"/>
    <lineage>
        <taxon>unclassified sequences</taxon>
        <taxon>metagenomes</taxon>
        <taxon>ecological metagenomes</taxon>
    </lineage>
</organism>
<feature type="domain" description="Large ribosomal subunit protein uL30-like ferredoxin-like fold" evidence="2">
    <location>
        <begin position="8"/>
        <end position="56"/>
    </location>
</feature>
<protein>
    <recommendedName>
        <fullName evidence="2">Large ribosomal subunit protein uL30-like ferredoxin-like fold domain-containing protein</fullName>
    </recommendedName>
</protein>
<dbReference type="Gene3D" id="1.10.15.30">
    <property type="match status" value="1"/>
</dbReference>
<reference evidence="3" key="1">
    <citation type="journal article" date="2014" name="Front. Microbiol.">
        <title>High frequency of phylogenetically diverse reductive dehalogenase-homologous genes in deep subseafloor sedimentary metagenomes.</title>
        <authorList>
            <person name="Kawai M."/>
            <person name="Futagami T."/>
            <person name="Toyoda A."/>
            <person name="Takaki Y."/>
            <person name="Nishi S."/>
            <person name="Hori S."/>
            <person name="Arai W."/>
            <person name="Tsubouchi T."/>
            <person name="Morono Y."/>
            <person name="Uchiyama I."/>
            <person name="Ito T."/>
            <person name="Fujiyama A."/>
            <person name="Inagaki F."/>
            <person name="Takami H."/>
        </authorList>
    </citation>
    <scope>NUCLEOTIDE SEQUENCE</scope>
    <source>
        <strain evidence="3">Expedition CK06-06</strain>
    </source>
</reference>
<dbReference type="GO" id="GO:0022625">
    <property type="term" value="C:cytosolic large ribosomal subunit"/>
    <property type="evidence" value="ECO:0007669"/>
    <property type="project" value="TreeGrafter"/>
</dbReference>
<dbReference type="InterPro" id="IPR016082">
    <property type="entry name" value="Ribosomal_uL30_ferredoxin-like"/>
</dbReference>
<dbReference type="EMBL" id="BARS01002872">
    <property type="protein sequence ID" value="GAF74108.1"/>
    <property type="molecule type" value="Genomic_DNA"/>
</dbReference>
<accession>X0RZA4</accession>
<evidence type="ECO:0000313" key="3">
    <source>
        <dbReference type="EMBL" id="GAF74108.1"/>
    </source>
</evidence>
<sequence length="142" mass="16769">MKMKMICVVRIRGQVGINKDVKETLNRLRLKRKYSCIVINPTKEQFGMIKKMRDFVAFGEIKKDMLKKLIEKRGQLINKEKKVDMKKAAEELEEGKKYDELNLKPFFRLHPPRKGIKSKLHFPKGVLGDNKEKINELVKRML</sequence>
<dbReference type="Pfam" id="PF00327">
    <property type="entry name" value="Ribosomal_L30"/>
    <property type="match status" value="1"/>
</dbReference>
<dbReference type="SUPFAM" id="SSF55129">
    <property type="entry name" value="Ribosomal protein L30p/L7e"/>
    <property type="match status" value="1"/>
</dbReference>
<dbReference type="AlphaFoldDB" id="X0RZA4"/>
<name>X0RZA4_9ZZZZ</name>
<dbReference type="InterPro" id="IPR036919">
    <property type="entry name" value="Ribo_uL30_ferredoxin-like_sf"/>
</dbReference>
<evidence type="ECO:0000256" key="1">
    <source>
        <dbReference type="ARBA" id="ARBA00007594"/>
    </source>
</evidence>
<gene>
    <name evidence="3" type="ORF">S01H1_05515</name>
</gene>
<dbReference type="PANTHER" id="PTHR11524">
    <property type="entry name" value="60S RIBOSOMAL PROTEIN L7"/>
    <property type="match status" value="1"/>
</dbReference>
<dbReference type="GO" id="GO:0000463">
    <property type="term" value="P:maturation of LSU-rRNA from tricistronic rRNA transcript (SSU-rRNA, 5.8S rRNA, LSU-rRNA)"/>
    <property type="evidence" value="ECO:0007669"/>
    <property type="project" value="TreeGrafter"/>
</dbReference>
<dbReference type="InterPro" id="IPR039699">
    <property type="entry name" value="Ribosomal_uL30"/>
</dbReference>